<proteinExistence type="predicted"/>
<protein>
    <submittedName>
        <fullName evidence="2">Uncharacterized protein</fullName>
    </submittedName>
</protein>
<dbReference type="EMBL" id="AUPL01003015">
    <property type="protein sequence ID" value="ESL09268.1"/>
    <property type="molecule type" value="Genomic_DNA"/>
</dbReference>
<feature type="compositionally biased region" description="Basic and acidic residues" evidence="1">
    <location>
        <begin position="221"/>
        <end position="236"/>
    </location>
</feature>
<dbReference type="Proteomes" id="UP000031737">
    <property type="component" value="Unassembled WGS sequence"/>
</dbReference>
<name>A0A061J1G9_TRYRA</name>
<dbReference type="VEuPathDB" id="TriTrypDB:TRSC58_03015"/>
<accession>A0A061J1G9</accession>
<evidence type="ECO:0000313" key="3">
    <source>
        <dbReference type="Proteomes" id="UP000031737"/>
    </source>
</evidence>
<sequence>MRALWVLTDVFSIALGRSHPNVARVTQSSRHARQMEYRYGPAWRHVAFSRAAAAKETTSLGKAADTTPVQQNTSLTPTASTEIRTRAVELGLVSEEAHSSFSELCGRGTSTPKDPLLEFLEKNEEDAAILLAMWTSLRRCCLHASEISESLSLTTRWFLHHLIQMRAIAAAVQFYQRLLALGVQLQKWDVVLLLSNLPYDRSTTVADSKMDAWMQEKRLSRGAEWRQREKRKRGEDATLTPPKGVVAPAGCERAGKNEEERQGTSAGVVTSNTAVPSQPTNSGLGATAIKRASSETDNNILNLVKQPHSQQQAWVRQWLLYEASMGNIEFPDGEESVPVRYDGKLDASHFADAVEADEDMLQDSLEANRLMGVITYLKHLMLLQDASILVETTKTRKSQKSAIKVAGGQSATRHRRYWVEALHLSSVYMESILTTRRVTSLPNELLEITRRAVMCSQSWKVSFRYLKLAKRHGVTLSREDYAKFVLMAAEAEPWRKNPAIEECMAHHIVPHISNSTAAGYAVQAIWLVYTCTMKLDRPEKYVELLGSHAVNLPTAIKEVIMLAKLTASHLQIEVDRYRADVAAQELLATSLRKGLFSTVNETTPENSTSLLKNPTEQPATASLMGAVLSEWLRDSFVLVCISLPRVIALASTLVVSQEDAVQLTSFLVDVLYSRMGVWGTFSKLYLGEANVSARRAPERSSVAAYMALCVFRVALALCTAHGEFASRQQGVTLLTPKQLTLFLGMGAEALSAIPSHAYESVELRSVMARVVRTAVRLTKGVCRLFNLTPSSEKLLFGVTSEETVESLVLMVRILLLLHTDASRRYFPVSIHFFLRSLFRPNGGLGKQVRHSLRQKEVRQLDALLYRRARRRTSDDDDVSPSTQRLQTFSPEDIARIEATAKMHTSIYSVVVYHEGDSSAVEDALSRRLHSMKSDDAFLLLHVTLHHLRLRPGTFGMPFFVTVLERLRGGATGATDGSSLWLKAISVYWDAVEHTAAHSGSLSTAKASDRQGFQKHERNVLSELLLPMMQLSMAIRRRDLGWVWLDRWASLYTSVERDTCWAIRNVQARSILHDKHALRMCLGLVLSKPQKVALEGALVEPPSASLTSLLCEVAVRHADWREALESLLRPFLHSANCRSPVTPLPSIVACSALRIICRAPINLSNTALRLRAIQGDHWDIQSANGLLLLLVRQRRWKLALQHVKEMCPLLDGVTGTPAGGTSSNRSPSNIHEKHIKDEKQFKMNQAFFLLYGLRACAIGGCGEEAALLYDRVKLLLTKTGTGSALEKPATSGSAAHLEELLFSALDPDEVVAKVSSVGGENDQLHIIVGQARRYFLRAMTKKSLVTQGLHK</sequence>
<gene>
    <name evidence="2" type="ORF">TRSC58_03015</name>
</gene>
<reference evidence="2 3" key="1">
    <citation type="submission" date="2013-07" db="EMBL/GenBank/DDBJ databases">
        <authorList>
            <person name="Stoco P.H."/>
            <person name="Wagner G."/>
            <person name="Gerber A."/>
            <person name="Zaha A."/>
            <person name="Thompson C."/>
            <person name="Bartholomeu D.C."/>
            <person name="Luckemeyer D.D."/>
            <person name="Bahia D."/>
            <person name="Loreto E."/>
            <person name="Prestes E.B."/>
            <person name="Lima F.M."/>
            <person name="Rodrigues-Luiz G."/>
            <person name="Vallejo G.A."/>
            <person name="Filho J.F."/>
            <person name="Monteiro K.M."/>
            <person name="Tyler K.M."/>
            <person name="de Almeida L.G."/>
            <person name="Ortiz M.F."/>
            <person name="Siervo M.A."/>
            <person name="de Moraes M.H."/>
            <person name="Cunha O.L."/>
            <person name="Mendonca-Neto R."/>
            <person name="Silva R."/>
            <person name="Teixeira S.M."/>
            <person name="Murta S.M."/>
            <person name="Sincero T.C."/>
            <person name="Mendes T.A."/>
            <person name="Urmenyi T.P."/>
            <person name="Silva V.G."/>
            <person name="da Rocha W.D."/>
            <person name="Andersson B."/>
            <person name="Romanha A.J."/>
            <person name="Steindel M."/>
            <person name="de Vasconcelos A.T."/>
            <person name="Grisard E.C."/>
        </authorList>
    </citation>
    <scope>NUCLEOTIDE SEQUENCE [LARGE SCALE GENOMIC DNA]</scope>
    <source>
        <strain evidence="2 3">SC58</strain>
    </source>
</reference>
<comment type="caution">
    <text evidence="2">The sequence shown here is derived from an EMBL/GenBank/DDBJ whole genome shotgun (WGS) entry which is preliminary data.</text>
</comment>
<organism evidence="2 3">
    <name type="scientific">Trypanosoma rangeli SC58</name>
    <dbReference type="NCBI Taxonomy" id="429131"/>
    <lineage>
        <taxon>Eukaryota</taxon>
        <taxon>Discoba</taxon>
        <taxon>Euglenozoa</taxon>
        <taxon>Kinetoplastea</taxon>
        <taxon>Metakinetoplastina</taxon>
        <taxon>Trypanosomatida</taxon>
        <taxon>Trypanosomatidae</taxon>
        <taxon>Trypanosoma</taxon>
        <taxon>Herpetosoma</taxon>
    </lineage>
</organism>
<evidence type="ECO:0000313" key="2">
    <source>
        <dbReference type="EMBL" id="ESL09268.1"/>
    </source>
</evidence>
<keyword evidence="3" id="KW-1185">Reference proteome</keyword>
<dbReference type="OrthoDB" id="273338at2759"/>
<feature type="region of interest" description="Disordered" evidence="1">
    <location>
        <begin position="221"/>
        <end position="283"/>
    </location>
</feature>
<evidence type="ECO:0000256" key="1">
    <source>
        <dbReference type="SAM" id="MobiDB-lite"/>
    </source>
</evidence>
<feature type="compositionally biased region" description="Basic and acidic residues" evidence="1">
    <location>
        <begin position="253"/>
        <end position="262"/>
    </location>
</feature>
<feature type="compositionally biased region" description="Polar residues" evidence="1">
    <location>
        <begin position="263"/>
        <end position="283"/>
    </location>
</feature>